<name>A0A1Y0HIR3_9BACT</name>
<evidence type="ECO:0000313" key="1">
    <source>
        <dbReference type="EMBL" id="ARU47989.1"/>
    </source>
</evidence>
<dbReference type="AlphaFoldDB" id="A0A1Y0HIR3"/>
<dbReference type="Proteomes" id="UP000196005">
    <property type="component" value="Chromosome"/>
</dbReference>
<gene>
    <name evidence="1" type="ORF">Sdiek1_0822</name>
</gene>
<dbReference type="EMBL" id="CP021416">
    <property type="protein sequence ID" value="ARU47989.1"/>
    <property type="molecule type" value="Genomic_DNA"/>
</dbReference>
<evidence type="ECO:0000313" key="2">
    <source>
        <dbReference type="Proteomes" id="UP000196005"/>
    </source>
</evidence>
<dbReference type="KEGG" id="suls:Sdiek1_0822"/>
<proteinExistence type="predicted"/>
<keyword evidence="2" id="KW-1185">Reference proteome</keyword>
<sequence length="40" mass="4801">MQSNFKATFLSYTQHDFNDTVSFKKGSYRFTCKDFHVFNI</sequence>
<reference evidence="2" key="1">
    <citation type="submission" date="2017-05" db="EMBL/GenBank/DDBJ databases">
        <title>Dechlorination kinetics govern the competition between two new strains of the genus Sulfurospirillum.</title>
        <authorList>
            <person name="Buttet G.F."/>
            <person name="Murray A.M."/>
            <person name="Goris T."/>
            <person name="Burion M."/>
            <person name="Lin B."/>
            <person name="Rolle M."/>
            <person name="Maillard J."/>
        </authorList>
    </citation>
    <scope>NUCLEOTIDE SEQUENCE [LARGE SCALE GENOMIC DNA]</scope>
    <source>
        <strain evidence="2">SL2-1</strain>
    </source>
</reference>
<organism evidence="1 2">
    <name type="scientific">Sulfurospirillum diekertiae</name>
    <dbReference type="NCBI Taxonomy" id="1854492"/>
    <lineage>
        <taxon>Bacteria</taxon>
        <taxon>Pseudomonadati</taxon>
        <taxon>Campylobacterota</taxon>
        <taxon>Epsilonproteobacteria</taxon>
        <taxon>Campylobacterales</taxon>
        <taxon>Sulfurospirillaceae</taxon>
        <taxon>Sulfurospirillum</taxon>
    </lineage>
</organism>
<accession>A0A1Y0HIR3</accession>
<protein>
    <submittedName>
        <fullName evidence="1">Uncharacterized protein</fullName>
    </submittedName>
</protein>